<reference evidence="1" key="1">
    <citation type="submission" date="2016-01" db="EMBL/GenBank/DDBJ databases">
        <authorList>
            <person name="Peeters C."/>
        </authorList>
    </citation>
    <scope>NUCLEOTIDE SEQUENCE</scope>
    <source>
        <strain evidence="1">LMG 29321</strain>
    </source>
</reference>
<dbReference type="EMBL" id="FCOX02000029">
    <property type="protein sequence ID" value="SAK91593.1"/>
    <property type="molecule type" value="Genomic_DNA"/>
</dbReference>
<organism evidence="1 2">
    <name type="scientific">Caballeronia calidae</name>
    <dbReference type="NCBI Taxonomy" id="1777139"/>
    <lineage>
        <taxon>Bacteria</taxon>
        <taxon>Pseudomonadati</taxon>
        <taxon>Pseudomonadota</taxon>
        <taxon>Betaproteobacteria</taxon>
        <taxon>Burkholderiales</taxon>
        <taxon>Burkholderiaceae</taxon>
        <taxon>Caballeronia</taxon>
    </lineage>
</organism>
<gene>
    <name evidence="1" type="ORF">AWB78_04938</name>
</gene>
<name>A0A158DAS4_9BURK</name>
<keyword evidence="2" id="KW-1185">Reference proteome</keyword>
<dbReference type="Proteomes" id="UP000071859">
    <property type="component" value="Unassembled WGS sequence"/>
</dbReference>
<sequence length="245" mass="27608">MSALRAPLTVPGFESFLSQVGIADALPSPSSHRTVYRAYLRRMQASAPAALERDFIESLGVLCLTDKKDDVLMWAHYAGNHRGVCVGFDSGAEPFDTARKVSYSEQRVAISDDHRSDDEQLVQIALLTKSTHWKYEREWRAVKRPVSDDEKEYYRQLLAEDPQSADAIANVLASEGGPGQYEFESSAIRVVCLGAEMSMDRKNEVTTIVREMAPHVRIEQMELDKRYFSLNSSRVPRTMKFSANP</sequence>
<evidence type="ECO:0000313" key="1">
    <source>
        <dbReference type="EMBL" id="SAK91593.1"/>
    </source>
</evidence>
<dbReference type="AlphaFoldDB" id="A0A158DAS4"/>
<protein>
    <recommendedName>
        <fullName evidence="3">DUF2971 domain-containing protein</fullName>
    </recommendedName>
</protein>
<proteinExistence type="predicted"/>
<evidence type="ECO:0008006" key="3">
    <source>
        <dbReference type="Google" id="ProtNLM"/>
    </source>
</evidence>
<dbReference type="InterPro" id="IPR021352">
    <property type="entry name" value="DUF2971"/>
</dbReference>
<accession>A0A158DAS4</accession>
<evidence type="ECO:0000313" key="2">
    <source>
        <dbReference type="Proteomes" id="UP000071859"/>
    </source>
</evidence>
<comment type="caution">
    <text evidence="1">The sequence shown here is derived from an EMBL/GenBank/DDBJ whole genome shotgun (WGS) entry which is preliminary data.</text>
</comment>
<dbReference type="Pfam" id="PF11185">
    <property type="entry name" value="DUF2971"/>
    <property type="match status" value="1"/>
</dbReference>